<dbReference type="PANTHER" id="PTHR34815:SF2">
    <property type="entry name" value="N-ACETYLTRANSFERASE DOMAIN-CONTAINING PROTEIN"/>
    <property type="match status" value="1"/>
</dbReference>
<dbReference type="Gene3D" id="3.40.630.30">
    <property type="match status" value="1"/>
</dbReference>
<accession>A0AAV5NVM7</accession>
<dbReference type="Pfam" id="PF00583">
    <property type="entry name" value="Acetyltransf_1"/>
    <property type="match status" value="1"/>
</dbReference>
<evidence type="ECO:0000259" key="1">
    <source>
        <dbReference type="PROSITE" id="PS51186"/>
    </source>
</evidence>
<reference evidence="3" key="1">
    <citation type="journal article" date="2019" name="Int. J. Syst. Evol. Microbiol.">
        <title>The Global Catalogue of Microorganisms (GCM) 10K type strain sequencing project: providing services to taxonomists for standard genome sequencing and annotation.</title>
        <authorList>
            <consortium name="The Broad Institute Genomics Platform"/>
            <consortium name="The Broad Institute Genome Sequencing Center for Infectious Disease"/>
            <person name="Wu L."/>
            <person name="Ma J."/>
        </authorList>
    </citation>
    <scope>NUCLEOTIDE SEQUENCE [LARGE SCALE GENOMIC DNA]</scope>
    <source>
        <strain evidence="3">NBRC 15640</strain>
    </source>
</reference>
<evidence type="ECO:0000313" key="2">
    <source>
        <dbReference type="EMBL" id="GLQ74751.1"/>
    </source>
</evidence>
<dbReference type="PROSITE" id="PS51186">
    <property type="entry name" value="GNAT"/>
    <property type="match status" value="1"/>
</dbReference>
<dbReference type="CDD" id="cd04301">
    <property type="entry name" value="NAT_SF"/>
    <property type="match status" value="1"/>
</dbReference>
<dbReference type="InterPro" id="IPR016181">
    <property type="entry name" value="Acyl_CoA_acyltransferase"/>
</dbReference>
<dbReference type="RefSeq" id="WP_126606274.1">
    <property type="nucleotide sequence ID" value="NZ_AP025144.1"/>
</dbReference>
<protein>
    <recommendedName>
        <fullName evidence="1">N-acetyltransferase domain-containing protein</fullName>
    </recommendedName>
</protein>
<dbReference type="EMBL" id="BSNX01000063">
    <property type="protein sequence ID" value="GLQ74751.1"/>
    <property type="molecule type" value="Genomic_DNA"/>
</dbReference>
<dbReference type="InterPro" id="IPR053013">
    <property type="entry name" value="LAT"/>
</dbReference>
<feature type="domain" description="N-acetyltransferase" evidence="1">
    <location>
        <begin position="1"/>
        <end position="152"/>
    </location>
</feature>
<organism evidence="2 3">
    <name type="scientific">Vibrio penaeicida</name>
    <dbReference type="NCBI Taxonomy" id="104609"/>
    <lineage>
        <taxon>Bacteria</taxon>
        <taxon>Pseudomonadati</taxon>
        <taxon>Pseudomonadota</taxon>
        <taxon>Gammaproteobacteria</taxon>
        <taxon>Vibrionales</taxon>
        <taxon>Vibrionaceae</taxon>
        <taxon>Vibrio</taxon>
    </lineage>
</organism>
<dbReference type="SUPFAM" id="SSF55729">
    <property type="entry name" value="Acyl-CoA N-acyltransferases (Nat)"/>
    <property type="match status" value="1"/>
</dbReference>
<gene>
    <name evidence="2" type="ORF">GCM10007932_41130</name>
</gene>
<dbReference type="GO" id="GO:0016747">
    <property type="term" value="F:acyltransferase activity, transferring groups other than amino-acyl groups"/>
    <property type="evidence" value="ECO:0007669"/>
    <property type="project" value="InterPro"/>
</dbReference>
<comment type="caution">
    <text evidence="2">The sequence shown here is derived from an EMBL/GenBank/DDBJ whole genome shotgun (WGS) entry which is preliminary data.</text>
</comment>
<sequence length="152" mass="16958">MYARKATVDELELIYMMGFDIWGDGASMADYLDSCRLSKKYQSGTWYVFILHGNPVSSLLVYSNHFGLKEGCFGIGSVATSPKFRRQGHGTKLVSLVKENLLSVHHAKAIYLHSDIDRGYYAKLGFTSVQGTDCMCISNDPSYCEGPIPSYF</sequence>
<dbReference type="PANTHER" id="PTHR34815">
    <property type="entry name" value="LYSINE ACETYLTRANSFERASE"/>
    <property type="match status" value="1"/>
</dbReference>
<dbReference type="Proteomes" id="UP001156690">
    <property type="component" value="Unassembled WGS sequence"/>
</dbReference>
<keyword evidence="3" id="KW-1185">Reference proteome</keyword>
<dbReference type="InterPro" id="IPR000182">
    <property type="entry name" value="GNAT_dom"/>
</dbReference>
<dbReference type="AlphaFoldDB" id="A0AAV5NVM7"/>
<evidence type="ECO:0000313" key="3">
    <source>
        <dbReference type="Proteomes" id="UP001156690"/>
    </source>
</evidence>
<name>A0AAV5NVM7_9VIBR</name>
<proteinExistence type="predicted"/>